<comment type="similarity">
    <text evidence="9">Belongs to the MnmA/TRMU family.</text>
</comment>
<dbReference type="FunFam" id="3.40.50.620:FF:000115">
    <property type="entry name" value="tRNA-specific 2-thiouridylase MnmA"/>
    <property type="match status" value="1"/>
</dbReference>
<dbReference type="InterPro" id="IPR014729">
    <property type="entry name" value="Rossmann-like_a/b/a_fold"/>
</dbReference>
<dbReference type="HAMAP" id="MF_00144">
    <property type="entry name" value="tRNA_thiouridyl_MnmA"/>
    <property type="match status" value="1"/>
</dbReference>
<evidence type="ECO:0000256" key="7">
    <source>
        <dbReference type="ARBA" id="ARBA00023157"/>
    </source>
</evidence>
<keyword evidence="3 9" id="KW-0819">tRNA processing</keyword>
<organism evidence="12 13">
    <name type="scientific">Hyphomicrobium facile</name>
    <dbReference type="NCBI Taxonomy" id="51670"/>
    <lineage>
        <taxon>Bacteria</taxon>
        <taxon>Pseudomonadati</taxon>
        <taxon>Pseudomonadota</taxon>
        <taxon>Alphaproteobacteria</taxon>
        <taxon>Hyphomicrobiales</taxon>
        <taxon>Hyphomicrobiaceae</taxon>
        <taxon>Hyphomicrobium</taxon>
    </lineage>
</organism>
<dbReference type="STRING" id="51670.SAMN04488557_0799"/>
<protein>
    <recommendedName>
        <fullName evidence="9">tRNA-specific 2-thiouridylase MnmA</fullName>
        <ecNumber evidence="9">2.8.1.13</ecNumber>
    </recommendedName>
</protein>
<keyword evidence="13" id="KW-1185">Reference proteome</keyword>
<dbReference type="EMBL" id="FPCH01000001">
    <property type="protein sequence ID" value="SFV27595.1"/>
    <property type="molecule type" value="Genomic_DNA"/>
</dbReference>
<feature type="site" description="Interaction with tRNA" evidence="9">
    <location>
        <position position="161"/>
    </location>
</feature>
<feature type="site" description="Interaction with tRNA" evidence="9">
    <location>
        <position position="375"/>
    </location>
</feature>
<dbReference type="GO" id="GO:0008168">
    <property type="term" value="F:methyltransferase activity"/>
    <property type="evidence" value="ECO:0007669"/>
    <property type="project" value="UniProtKB-KW"/>
</dbReference>
<dbReference type="Pfam" id="PF20259">
    <property type="entry name" value="tRNA_Me_trans_M"/>
    <property type="match status" value="1"/>
</dbReference>
<dbReference type="Pfam" id="PF03054">
    <property type="entry name" value="tRNA_Me_trans"/>
    <property type="match status" value="1"/>
</dbReference>
<feature type="active site" description="Cysteine persulfide intermediate" evidence="9">
    <location>
        <position position="232"/>
    </location>
</feature>
<feature type="region of interest" description="Interaction with tRNA" evidence="9">
    <location>
        <begin position="182"/>
        <end position="184"/>
    </location>
</feature>
<comment type="caution">
    <text evidence="9">Lacks conserved residue(s) required for the propagation of feature annotation.</text>
</comment>
<keyword evidence="2 9" id="KW-0808">Transferase</keyword>
<comment type="subcellular location">
    <subcellularLocation>
        <location evidence="9">Cytoplasm</location>
    </subcellularLocation>
</comment>
<dbReference type="PANTHER" id="PTHR11933:SF5">
    <property type="entry name" value="MITOCHONDRIAL TRNA-SPECIFIC 2-THIOURIDYLASE 1"/>
    <property type="match status" value="1"/>
</dbReference>
<keyword evidence="12" id="KW-0489">Methyltransferase</keyword>
<keyword evidence="9" id="KW-0963">Cytoplasm</keyword>
<dbReference type="PANTHER" id="PTHR11933">
    <property type="entry name" value="TRNA 5-METHYLAMINOMETHYL-2-THIOURIDYLATE -METHYLTRANSFERASE"/>
    <property type="match status" value="1"/>
</dbReference>
<evidence type="ECO:0000256" key="9">
    <source>
        <dbReference type="HAMAP-Rule" id="MF_00144"/>
    </source>
</evidence>
<keyword evidence="4 9" id="KW-0547">Nucleotide-binding</keyword>
<dbReference type="Proteomes" id="UP000199423">
    <property type="component" value="Unassembled WGS sequence"/>
</dbReference>
<name>A0A1I7MZ35_9HYPH</name>
<dbReference type="GO" id="GO:0103016">
    <property type="term" value="F:tRNA-uridine 2-sulfurtransferase activity"/>
    <property type="evidence" value="ECO:0007669"/>
    <property type="project" value="UniProtKB-EC"/>
</dbReference>
<dbReference type="GO" id="GO:0002143">
    <property type="term" value="P:tRNA wobble position uridine thiolation"/>
    <property type="evidence" value="ECO:0007669"/>
    <property type="project" value="TreeGrafter"/>
</dbReference>
<dbReference type="Gene3D" id="2.30.30.280">
    <property type="entry name" value="Adenine nucleotide alpha hydrolases-like domains"/>
    <property type="match status" value="1"/>
</dbReference>
<sequence>MLPCQEPEPVDRMNQFETTPAASSASRAPIQTAAKKKRVVVAMSGGVDSSVAAAIMKAAGHDVIGVTLQLYDHGTASGRKGSCCAGQDIHDARRVAEALDIPHYVLDYETRFAAKVIETFAESYVAGETPIPCVTCNNEIKFRDLLDTAKDLGAEVLVTGHYVQRRDTEDGPVLARAVDTDRDQSYFLFGITKEQLASLWFPIGGMQKSAVRDLARSFNLPVADKSDSQDICFVPTGKYTDVIERLKPSALDSGNIVHLDGRILGRHDGIVHYTVGQRRGIKIPAAEPLYVVRLDASKNEVVVGPRSALQTAALMLRNVNWLGEKPLSEVAEGGLSLYVRMRSSQTLRPAILTVEENGAVRVELADGEEGIATGQACVFYADAGTEGRVLGGGWIAKTIKATNATGEVARNNTMAGAGR</sequence>
<reference evidence="13" key="1">
    <citation type="submission" date="2016-10" db="EMBL/GenBank/DDBJ databases">
        <authorList>
            <person name="Varghese N."/>
            <person name="Submissions S."/>
        </authorList>
    </citation>
    <scope>NUCLEOTIDE SEQUENCE [LARGE SCALE GENOMIC DNA]</scope>
    <source>
        <strain evidence="13">DSM 1565</strain>
    </source>
</reference>
<dbReference type="Gene3D" id="3.40.50.620">
    <property type="entry name" value="HUPs"/>
    <property type="match status" value="1"/>
</dbReference>
<evidence type="ECO:0000313" key="12">
    <source>
        <dbReference type="EMBL" id="SFV27595.1"/>
    </source>
</evidence>
<evidence type="ECO:0000256" key="6">
    <source>
        <dbReference type="ARBA" id="ARBA00022884"/>
    </source>
</evidence>
<dbReference type="GO" id="GO:0032259">
    <property type="term" value="P:methylation"/>
    <property type="evidence" value="ECO:0007669"/>
    <property type="project" value="UniProtKB-KW"/>
</dbReference>
<comment type="function">
    <text evidence="9">Catalyzes the 2-thiolation of uridine at the wobble position (U34) of tRNA, leading to the formation of s(2)U34.</text>
</comment>
<dbReference type="GO" id="GO:0005737">
    <property type="term" value="C:cytoplasm"/>
    <property type="evidence" value="ECO:0007669"/>
    <property type="project" value="UniProtKB-SubCell"/>
</dbReference>
<keyword evidence="5 9" id="KW-0067">ATP-binding</keyword>
<feature type="domain" description="tRNA-specific 2-thiouridylase MnmA-like central" evidence="11">
    <location>
        <begin position="250"/>
        <end position="304"/>
    </location>
</feature>
<evidence type="ECO:0000256" key="5">
    <source>
        <dbReference type="ARBA" id="ARBA00022840"/>
    </source>
</evidence>
<dbReference type="InterPro" id="IPR023382">
    <property type="entry name" value="MnmA-like_central_sf"/>
</dbReference>
<evidence type="ECO:0000256" key="4">
    <source>
        <dbReference type="ARBA" id="ARBA00022741"/>
    </source>
</evidence>
<dbReference type="Gene3D" id="2.40.30.10">
    <property type="entry name" value="Translation factors"/>
    <property type="match status" value="1"/>
</dbReference>
<dbReference type="InterPro" id="IPR046884">
    <property type="entry name" value="MnmA-like_central"/>
</dbReference>
<dbReference type="GO" id="GO:0000049">
    <property type="term" value="F:tRNA binding"/>
    <property type="evidence" value="ECO:0007669"/>
    <property type="project" value="UniProtKB-KW"/>
</dbReference>
<feature type="binding site" evidence="9">
    <location>
        <position position="160"/>
    </location>
    <ligand>
        <name>ATP</name>
        <dbReference type="ChEBI" id="CHEBI:30616"/>
    </ligand>
</feature>
<dbReference type="GO" id="GO:0005524">
    <property type="term" value="F:ATP binding"/>
    <property type="evidence" value="ECO:0007669"/>
    <property type="project" value="UniProtKB-KW"/>
</dbReference>
<feature type="binding site" evidence="9">
    <location>
        <begin position="42"/>
        <end position="49"/>
    </location>
    <ligand>
        <name>ATP</name>
        <dbReference type="ChEBI" id="CHEBI:30616"/>
    </ligand>
</feature>
<evidence type="ECO:0000259" key="11">
    <source>
        <dbReference type="Pfam" id="PF20259"/>
    </source>
</evidence>
<evidence type="ECO:0000313" key="13">
    <source>
        <dbReference type="Proteomes" id="UP000199423"/>
    </source>
</evidence>
<dbReference type="Pfam" id="PF20258">
    <property type="entry name" value="tRNA_Me_trans_C"/>
    <property type="match status" value="1"/>
</dbReference>
<evidence type="ECO:0000256" key="3">
    <source>
        <dbReference type="ARBA" id="ARBA00022694"/>
    </source>
</evidence>
<feature type="active site" description="Nucleophile" evidence="9">
    <location>
        <position position="136"/>
    </location>
</feature>
<keyword evidence="1 9" id="KW-0820">tRNA-binding</keyword>
<accession>A0A1I7MZ35</accession>
<gene>
    <name evidence="9" type="primary">mnmA</name>
    <name evidence="12" type="ORF">SAMN04488557_0799</name>
</gene>
<keyword evidence="7" id="KW-1015">Disulfide bond</keyword>
<evidence type="ECO:0000256" key="2">
    <source>
        <dbReference type="ARBA" id="ARBA00022679"/>
    </source>
</evidence>
<proteinExistence type="inferred from homology"/>
<dbReference type="NCBIfam" id="NF001138">
    <property type="entry name" value="PRK00143.1"/>
    <property type="match status" value="1"/>
</dbReference>
<comment type="catalytic activity">
    <reaction evidence="8 9">
        <text>S-sulfanyl-L-cysteinyl-[protein] + uridine(34) in tRNA + AH2 + ATP = 2-thiouridine(34) in tRNA + L-cysteinyl-[protein] + A + AMP + diphosphate + H(+)</text>
        <dbReference type="Rhea" id="RHEA:47032"/>
        <dbReference type="Rhea" id="RHEA-COMP:10131"/>
        <dbReference type="Rhea" id="RHEA-COMP:11726"/>
        <dbReference type="Rhea" id="RHEA-COMP:11727"/>
        <dbReference type="Rhea" id="RHEA-COMP:11728"/>
        <dbReference type="ChEBI" id="CHEBI:13193"/>
        <dbReference type="ChEBI" id="CHEBI:15378"/>
        <dbReference type="ChEBI" id="CHEBI:17499"/>
        <dbReference type="ChEBI" id="CHEBI:29950"/>
        <dbReference type="ChEBI" id="CHEBI:30616"/>
        <dbReference type="ChEBI" id="CHEBI:33019"/>
        <dbReference type="ChEBI" id="CHEBI:61963"/>
        <dbReference type="ChEBI" id="CHEBI:65315"/>
        <dbReference type="ChEBI" id="CHEBI:87170"/>
        <dbReference type="ChEBI" id="CHEBI:456215"/>
        <dbReference type="EC" id="2.8.1.13"/>
    </reaction>
</comment>
<evidence type="ECO:0000259" key="10">
    <source>
        <dbReference type="Pfam" id="PF20258"/>
    </source>
</evidence>
<evidence type="ECO:0000256" key="8">
    <source>
        <dbReference type="ARBA" id="ARBA00051542"/>
    </source>
</evidence>
<dbReference type="InterPro" id="IPR046885">
    <property type="entry name" value="MnmA-like_C"/>
</dbReference>
<dbReference type="CDD" id="cd01998">
    <property type="entry name" value="MnmA_TRMU-like"/>
    <property type="match status" value="1"/>
</dbReference>
<dbReference type="NCBIfam" id="TIGR00420">
    <property type="entry name" value="trmU"/>
    <property type="match status" value="1"/>
</dbReference>
<feature type="binding site" evidence="9">
    <location>
        <position position="68"/>
    </location>
    <ligand>
        <name>ATP</name>
        <dbReference type="ChEBI" id="CHEBI:30616"/>
    </ligand>
</feature>
<dbReference type="AlphaFoldDB" id="A0A1I7MZ35"/>
<keyword evidence="6 9" id="KW-0694">RNA-binding</keyword>
<feature type="domain" description="tRNA-specific 2-thiouridylase MnmA-like C-terminal" evidence="10">
    <location>
        <begin position="313"/>
        <end position="395"/>
    </location>
</feature>
<dbReference type="SUPFAM" id="SSF52402">
    <property type="entry name" value="Adenine nucleotide alpha hydrolases-like"/>
    <property type="match status" value="1"/>
</dbReference>
<evidence type="ECO:0000256" key="1">
    <source>
        <dbReference type="ARBA" id="ARBA00022555"/>
    </source>
</evidence>
<dbReference type="InterPro" id="IPR004506">
    <property type="entry name" value="MnmA-like"/>
</dbReference>
<dbReference type="EC" id="2.8.1.13" evidence="9"/>
<dbReference type="FunFam" id="2.30.30.280:FF:000001">
    <property type="entry name" value="tRNA-specific 2-thiouridylase MnmA"/>
    <property type="match status" value="1"/>
</dbReference>